<keyword evidence="3" id="KW-1185">Reference proteome</keyword>
<feature type="region of interest" description="Disordered" evidence="1">
    <location>
        <begin position="223"/>
        <end position="244"/>
    </location>
</feature>
<evidence type="ECO:0000313" key="2">
    <source>
        <dbReference type="EMBL" id="KAK3947732.1"/>
    </source>
</evidence>
<comment type="caution">
    <text evidence="2">The sequence shown here is derived from an EMBL/GenBank/DDBJ whole genome shotgun (WGS) entry which is preliminary data.</text>
</comment>
<accession>A0AAN6SB49</accession>
<feature type="compositionally biased region" description="Gly residues" evidence="1">
    <location>
        <begin position="287"/>
        <end position="300"/>
    </location>
</feature>
<gene>
    <name evidence="2" type="ORF">QBC32DRAFT_383209</name>
</gene>
<evidence type="ECO:0000313" key="3">
    <source>
        <dbReference type="Proteomes" id="UP001303222"/>
    </source>
</evidence>
<dbReference type="EMBL" id="MU859319">
    <property type="protein sequence ID" value="KAK3947732.1"/>
    <property type="molecule type" value="Genomic_DNA"/>
</dbReference>
<feature type="region of interest" description="Disordered" evidence="1">
    <location>
        <begin position="354"/>
        <end position="375"/>
    </location>
</feature>
<evidence type="ECO:0000256" key="1">
    <source>
        <dbReference type="SAM" id="MobiDB-lite"/>
    </source>
</evidence>
<protein>
    <submittedName>
        <fullName evidence="2">Uncharacterized protein</fullName>
    </submittedName>
</protein>
<reference evidence="2" key="2">
    <citation type="submission" date="2023-06" db="EMBL/GenBank/DDBJ databases">
        <authorList>
            <consortium name="Lawrence Berkeley National Laboratory"/>
            <person name="Mondo S.J."/>
            <person name="Hensen N."/>
            <person name="Bonometti L."/>
            <person name="Westerberg I."/>
            <person name="Brannstrom I.O."/>
            <person name="Guillou S."/>
            <person name="Cros-Aarteil S."/>
            <person name="Calhoun S."/>
            <person name="Haridas S."/>
            <person name="Kuo A."/>
            <person name="Pangilinan J."/>
            <person name="Riley R."/>
            <person name="Labutti K."/>
            <person name="Andreopoulos B."/>
            <person name="Lipzen A."/>
            <person name="Chen C."/>
            <person name="Yanf M."/>
            <person name="Daum C."/>
            <person name="Ng V."/>
            <person name="Clum A."/>
            <person name="Steindorff A."/>
            <person name="Ohm R."/>
            <person name="Martin F."/>
            <person name="Silar P."/>
            <person name="Natvig D."/>
            <person name="Lalanne C."/>
            <person name="Gautier V."/>
            <person name="Ament-Velasquez S.L."/>
            <person name="Kruys A."/>
            <person name="Hutchinson M.I."/>
            <person name="Powell A.J."/>
            <person name="Barry K."/>
            <person name="Miller A.N."/>
            <person name="Grigoriev I.V."/>
            <person name="Debuchy R."/>
            <person name="Gladieux P."/>
            <person name="Thoren M.H."/>
            <person name="Johannesson H."/>
        </authorList>
    </citation>
    <scope>NUCLEOTIDE SEQUENCE</scope>
    <source>
        <strain evidence="2">CBS 626.80</strain>
    </source>
</reference>
<sequence>MASGRESSSAEGLKPATLSDTSPKLFEETIQNATATYHIAYRAATLIPASKAATTIAYASSTVSSVRVVVKDGRTAPKNIVIHAEDLYIYAGTDFDFRGKTVTINANRIFCVPAMLPPPAPMSLPQLGPALPPSTGISSKAVASATASVSALGTQPNHTLQLAHGPAVTVPIITINISGRDSAVRRWPAAAPGTPGIDFGLLWREPQWIIARPTDFVPPPAGVPWGSPGGPGADGINGNNGLPGGQLTLKAGQLLSLLDQNDTPDSPAGPATGGRCTIFIDNAGGKGSIGQQGGQGGKGGSLILPYPPTSIKAPQNPPNNSATYVGAGGNAGRGGDAGKWGALGITKVYISQRPPAVGPGKKPTTSTAADSEGLNIGTPQFMIPRIAQGGLPGTYGTRGTVVGASAYGMNDGDPALGVWPAAHGASADAGANAREPSRRGAFDTISAVEAAQIIEPAYLAMVVSRLQAEWPIVSASPSTAGSATSNGLLRQRADFVTSVTWLAGELDMVRKANRKFTGQDEGLIQQVESAVSNFQKKTSHWSL</sequence>
<dbReference type="Proteomes" id="UP001303222">
    <property type="component" value="Unassembled WGS sequence"/>
</dbReference>
<organism evidence="2 3">
    <name type="scientific">Pseudoneurospora amorphoporcata</name>
    <dbReference type="NCBI Taxonomy" id="241081"/>
    <lineage>
        <taxon>Eukaryota</taxon>
        <taxon>Fungi</taxon>
        <taxon>Dikarya</taxon>
        <taxon>Ascomycota</taxon>
        <taxon>Pezizomycotina</taxon>
        <taxon>Sordariomycetes</taxon>
        <taxon>Sordariomycetidae</taxon>
        <taxon>Sordariales</taxon>
        <taxon>Sordariaceae</taxon>
        <taxon>Pseudoneurospora</taxon>
    </lineage>
</organism>
<proteinExistence type="predicted"/>
<feature type="region of interest" description="Disordered" evidence="1">
    <location>
        <begin position="287"/>
        <end position="327"/>
    </location>
</feature>
<name>A0AAN6SB49_9PEZI</name>
<reference evidence="2" key="1">
    <citation type="journal article" date="2023" name="Mol. Phylogenet. Evol.">
        <title>Genome-scale phylogeny and comparative genomics of the fungal order Sordariales.</title>
        <authorList>
            <person name="Hensen N."/>
            <person name="Bonometti L."/>
            <person name="Westerberg I."/>
            <person name="Brannstrom I.O."/>
            <person name="Guillou S."/>
            <person name="Cros-Aarteil S."/>
            <person name="Calhoun S."/>
            <person name="Haridas S."/>
            <person name="Kuo A."/>
            <person name="Mondo S."/>
            <person name="Pangilinan J."/>
            <person name="Riley R."/>
            <person name="LaButti K."/>
            <person name="Andreopoulos B."/>
            <person name="Lipzen A."/>
            <person name="Chen C."/>
            <person name="Yan M."/>
            <person name="Daum C."/>
            <person name="Ng V."/>
            <person name="Clum A."/>
            <person name="Steindorff A."/>
            <person name="Ohm R.A."/>
            <person name="Martin F."/>
            <person name="Silar P."/>
            <person name="Natvig D.O."/>
            <person name="Lalanne C."/>
            <person name="Gautier V."/>
            <person name="Ament-Velasquez S.L."/>
            <person name="Kruys A."/>
            <person name="Hutchinson M.I."/>
            <person name="Powell A.J."/>
            <person name="Barry K."/>
            <person name="Miller A.N."/>
            <person name="Grigoriev I.V."/>
            <person name="Debuchy R."/>
            <person name="Gladieux P."/>
            <person name="Hiltunen Thoren M."/>
            <person name="Johannesson H."/>
        </authorList>
    </citation>
    <scope>NUCLEOTIDE SEQUENCE</scope>
    <source>
        <strain evidence="2">CBS 626.80</strain>
    </source>
</reference>
<dbReference type="AlphaFoldDB" id="A0AAN6SB49"/>